<dbReference type="AlphaFoldDB" id="A0AAD9IVM7"/>
<protein>
    <recommendedName>
        <fullName evidence="8">Fucolectin tachylectin-4 pentraxin-1 domain-containing protein</fullName>
    </recommendedName>
</protein>
<evidence type="ECO:0000256" key="7">
    <source>
        <dbReference type="ARBA" id="ARBA00023157"/>
    </source>
</evidence>
<dbReference type="GO" id="GO:0001868">
    <property type="term" value="P:regulation of complement activation, lectin pathway"/>
    <property type="evidence" value="ECO:0007669"/>
    <property type="project" value="UniProtKB-ARBA"/>
</dbReference>
<evidence type="ECO:0000256" key="6">
    <source>
        <dbReference type="ARBA" id="ARBA00022837"/>
    </source>
</evidence>
<keyword evidence="7" id="KW-1015">Disulfide bond</keyword>
<dbReference type="Gene3D" id="2.60.120.260">
    <property type="entry name" value="Galactose-binding domain-like"/>
    <property type="match status" value="3"/>
</dbReference>
<evidence type="ECO:0000313" key="9">
    <source>
        <dbReference type="EMBL" id="KAK2140900.1"/>
    </source>
</evidence>
<dbReference type="EMBL" id="JAODUP010001206">
    <property type="protein sequence ID" value="KAK2140900.1"/>
    <property type="molecule type" value="Genomic_DNA"/>
</dbReference>
<dbReference type="Proteomes" id="UP001208570">
    <property type="component" value="Unassembled WGS sequence"/>
</dbReference>
<comment type="caution">
    <text evidence="9">The sequence shown here is derived from an EMBL/GenBank/DDBJ whole genome shotgun (WGS) entry which is preliminary data.</text>
</comment>
<feature type="domain" description="Fucolectin tachylectin-4 pentraxin-1" evidence="8">
    <location>
        <begin position="3"/>
        <end position="159"/>
    </location>
</feature>
<keyword evidence="4" id="KW-0479">Metal-binding</keyword>
<evidence type="ECO:0000256" key="3">
    <source>
        <dbReference type="ARBA" id="ARBA00011233"/>
    </source>
</evidence>
<keyword evidence="10" id="KW-1185">Reference proteome</keyword>
<dbReference type="InterPro" id="IPR008979">
    <property type="entry name" value="Galactose-bd-like_sf"/>
</dbReference>
<evidence type="ECO:0000256" key="4">
    <source>
        <dbReference type="ARBA" id="ARBA00022723"/>
    </source>
</evidence>
<proteinExistence type="inferred from homology"/>
<evidence type="ECO:0000259" key="8">
    <source>
        <dbReference type="SMART" id="SM00607"/>
    </source>
</evidence>
<dbReference type="SUPFAM" id="SSF49265">
    <property type="entry name" value="Fibronectin type III"/>
    <property type="match status" value="1"/>
</dbReference>
<evidence type="ECO:0000256" key="2">
    <source>
        <dbReference type="ARBA" id="ARBA00010147"/>
    </source>
</evidence>
<dbReference type="PANTHER" id="PTHR45713">
    <property type="entry name" value="FTP DOMAIN-CONTAINING PROTEIN"/>
    <property type="match status" value="1"/>
</dbReference>
<accession>A0AAD9IVM7</accession>
<evidence type="ECO:0000256" key="1">
    <source>
        <dbReference type="ARBA" id="ARBA00002219"/>
    </source>
</evidence>
<dbReference type="SMART" id="SM00607">
    <property type="entry name" value="FTP"/>
    <property type="match status" value="1"/>
</dbReference>
<dbReference type="GO" id="GO:0010185">
    <property type="term" value="P:regulation of cellular defense response"/>
    <property type="evidence" value="ECO:0007669"/>
    <property type="project" value="UniProtKB-ARBA"/>
</dbReference>
<dbReference type="CDD" id="cd00063">
    <property type="entry name" value="FN3"/>
    <property type="match status" value="1"/>
</dbReference>
<dbReference type="SUPFAM" id="SSF49785">
    <property type="entry name" value="Galactose-binding domain-like"/>
    <property type="match status" value="3"/>
</dbReference>
<keyword evidence="5" id="KW-0430">Lectin</keyword>
<gene>
    <name evidence="9" type="ORF">LSH36_1206g00014</name>
</gene>
<evidence type="ECO:0000313" key="10">
    <source>
        <dbReference type="Proteomes" id="UP001208570"/>
    </source>
</evidence>
<dbReference type="PANTHER" id="PTHR45713:SF6">
    <property type="entry name" value="F5_8 TYPE C DOMAIN-CONTAINING PROTEIN"/>
    <property type="match status" value="1"/>
</dbReference>
<dbReference type="InterPro" id="IPR003961">
    <property type="entry name" value="FN3_dom"/>
</dbReference>
<dbReference type="InterPro" id="IPR006585">
    <property type="entry name" value="FTP1"/>
</dbReference>
<keyword evidence="6" id="KW-0106">Calcium</keyword>
<dbReference type="InterPro" id="IPR036116">
    <property type="entry name" value="FN3_sf"/>
</dbReference>
<evidence type="ECO:0000256" key="5">
    <source>
        <dbReference type="ARBA" id="ARBA00022734"/>
    </source>
</evidence>
<reference evidence="9" key="1">
    <citation type="journal article" date="2023" name="Mol. Biol. Evol.">
        <title>Third-Generation Sequencing Reveals the Adaptive Role of the Epigenome in Three Deep-Sea Polychaetes.</title>
        <authorList>
            <person name="Perez M."/>
            <person name="Aroh O."/>
            <person name="Sun Y."/>
            <person name="Lan Y."/>
            <person name="Juniper S.K."/>
            <person name="Young C.R."/>
            <person name="Angers B."/>
            <person name="Qian P.Y."/>
        </authorList>
    </citation>
    <scope>NUCLEOTIDE SEQUENCE</scope>
    <source>
        <strain evidence="9">P08H-3</strain>
    </source>
</reference>
<comment type="function">
    <text evidence="1">Acts as a defensive agent. Recognizes blood group fucosylated oligosaccharides including A, B, H and Lewis B-type antigens. Does not recognize Lewis A antigen and has low affinity for monovalent haptens.</text>
</comment>
<organism evidence="9 10">
    <name type="scientific">Paralvinella palmiformis</name>
    <dbReference type="NCBI Taxonomy" id="53620"/>
    <lineage>
        <taxon>Eukaryota</taxon>
        <taxon>Metazoa</taxon>
        <taxon>Spiralia</taxon>
        <taxon>Lophotrochozoa</taxon>
        <taxon>Annelida</taxon>
        <taxon>Polychaeta</taxon>
        <taxon>Sedentaria</taxon>
        <taxon>Canalipalpata</taxon>
        <taxon>Terebellida</taxon>
        <taxon>Terebelliformia</taxon>
        <taxon>Alvinellidae</taxon>
        <taxon>Paralvinella</taxon>
    </lineage>
</organism>
<name>A0AAD9IVM7_9ANNE</name>
<dbReference type="Pfam" id="PF22633">
    <property type="entry name" value="F5_F8_type_C_2"/>
    <property type="match status" value="1"/>
</dbReference>
<comment type="subunit">
    <text evidence="3">Homotrimer.</text>
</comment>
<dbReference type="GO" id="GO:0042806">
    <property type="term" value="F:fucose binding"/>
    <property type="evidence" value="ECO:0007669"/>
    <property type="project" value="UniProtKB-ARBA"/>
</dbReference>
<dbReference type="InterPro" id="IPR051941">
    <property type="entry name" value="BG_Antigen-Binding_Lectin"/>
</dbReference>
<sequence length="570" mass="64366">MFLENIAFNKPTYQIGRYGHASSDKAVDGQYDKENGGRDYYLSVCARSSTTWNGNVPAVWSVDLEDIYSISNVTVYNTYDNDGYQLMNNFTVDVFKSDNKTRHRCGVYNRSEPVDRGGNITFNCHNIQGRYVNITKLEGRYQTTIVLCEVEIDGVLVNPATPLILGPLINIPLTDKSTNQTGTFGGLTSDKAVDGRLYDPSDDQNDQRYCAHPLNDEGQPAEWWIDLGEMYKIHSVTLYNTGNPGGYFRMENFVIRVYSPRVQSSDICIEYPGEVDVPSGVSEYYGYKITYGNDDKNQYVNHDDKKTTITVTLTGLNYNTEYQLKVEPYRIMRGVYDNGDGYPMKTFKTKCGAPDPPIFSLNGTSPKVGNYQILIKYQVPKESRCDYLTSLQIYYHLKDNTSWTLINTNLNLDMIIIRSLEPGIYIIKMIATNNQGVKSESGSHYVTIKDKYIIENIAFNKPTYQIGRFGHGSSDKAVDGQYDKENGGNYYYLSVCARPDTIWYGNIPAVWSVDLEDIYSISNVTVYNTYDNNGPLINIPLTDKSTNQTGTFGGLTSDKAVDGRLYYPSE</sequence>
<comment type="similarity">
    <text evidence="2">Belongs to the fucolectin family.</text>
</comment>
<dbReference type="GO" id="GO:0046872">
    <property type="term" value="F:metal ion binding"/>
    <property type="evidence" value="ECO:0007669"/>
    <property type="project" value="UniProtKB-KW"/>
</dbReference>